<sequence length="76" mass="8764">MTLPQRDHPPLGRQWHLTCKVRQRNHTATWPHMIHERAARGFHRHLAAGSDGAETPEGRRTSEKKIFTAPFSYVPV</sequence>
<comment type="caution">
    <text evidence="1">The sequence shown here is derived from an EMBL/GenBank/DDBJ whole genome shotgun (WGS) entry which is preliminary data.</text>
</comment>
<dbReference type="EMBL" id="CAJVPI010000031">
    <property type="protein sequence ID" value="CAG8461323.1"/>
    <property type="molecule type" value="Genomic_DNA"/>
</dbReference>
<accession>A0A9N8VQY5</accession>
<dbReference type="Proteomes" id="UP000789739">
    <property type="component" value="Unassembled WGS sequence"/>
</dbReference>
<organism evidence="1 2">
    <name type="scientific">Paraglomus brasilianum</name>
    <dbReference type="NCBI Taxonomy" id="144538"/>
    <lineage>
        <taxon>Eukaryota</taxon>
        <taxon>Fungi</taxon>
        <taxon>Fungi incertae sedis</taxon>
        <taxon>Mucoromycota</taxon>
        <taxon>Glomeromycotina</taxon>
        <taxon>Glomeromycetes</taxon>
        <taxon>Paraglomerales</taxon>
        <taxon>Paraglomeraceae</taxon>
        <taxon>Paraglomus</taxon>
    </lineage>
</organism>
<proteinExistence type="predicted"/>
<dbReference type="AlphaFoldDB" id="A0A9N8VQY5"/>
<gene>
    <name evidence="1" type="ORF">PBRASI_LOCUS596</name>
</gene>
<reference evidence="1" key="1">
    <citation type="submission" date="2021-06" db="EMBL/GenBank/DDBJ databases">
        <authorList>
            <person name="Kallberg Y."/>
            <person name="Tangrot J."/>
            <person name="Rosling A."/>
        </authorList>
    </citation>
    <scope>NUCLEOTIDE SEQUENCE</scope>
    <source>
        <strain evidence="1">BR232B</strain>
    </source>
</reference>
<evidence type="ECO:0000313" key="2">
    <source>
        <dbReference type="Proteomes" id="UP000789739"/>
    </source>
</evidence>
<evidence type="ECO:0000313" key="1">
    <source>
        <dbReference type="EMBL" id="CAG8461323.1"/>
    </source>
</evidence>
<protein>
    <submittedName>
        <fullName evidence="1">626_t:CDS:1</fullName>
    </submittedName>
</protein>
<name>A0A9N8VQY5_9GLOM</name>
<keyword evidence="2" id="KW-1185">Reference proteome</keyword>